<reference evidence="1" key="1">
    <citation type="submission" date="2020-05" db="EMBL/GenBank/DDBJ databases">
        <title>Genomic Encyclopedia of Type Strains, Phase IV (KMG-V): Genome sequencing to study the core and pangenomes of soil and plant-associated prokaryotes.</title>
        <authorList>
            <person name="Whitman W."/>
        </authorList>
    </citation>
    <scope>NUCLEOTIDE SEQUENCE</scope>
    <source>
        <strain evidence="1">16F</strain>
    </source>
</reference>
<evidence type="ECO:0000313" key="2">
    <source>
        <dbReference type="Proteomes" id="UP000610746"/>
    </source>
</evidence>
<protein>
    <submittedName>
        <fullName evidence="1">Uncharacterized protein</fullName>
    </submittedName>
</protein>
<dbReference type="RefSeq" id="WP_173780395.1">
    <property type="nucleotide sequence ID" value="NZ_JABSNO010000029.1"/>
</dbReference>
<dbReference type="AlphaFoldDB" id="A0A8J8K9N3"/>
<sequence length="151" mass="18365">MENISQTLKSLLLKNSYKTIDKKDFLEKLKTYFGIENLDKEIIILFNQKGYEINIEQQYMNTYPFEQEYIKKYVLQEGVKNEYNNKFIYYNKIIFNDNISAITSLIGNKESVEDIYFYFDYEKNTMLNKFALSNINYDNFVYVVKRIWTFR</sequence>
<dbReference type="Proteomes" id="UP000610746">
    <property type="component" value="Unassembled WGS sequence"/>
</dbReference>
<accession>A0A8J8K9N3</accession>
<name>A0A8J8K9N3_9FLAO</name>
<organism evidence="1 2">
    <name type="scientific">Frigoriflavimonas asaccharolytica</name>
    <dbReference type="NCBI Taxonomy" id="2735899"/>
    <lineage>
        <taxon>Bacteria</taxon>
        <taxon>Pseudomonadati</taxon>
        <taxon>Bacteroidota</taxon>
        <taxon>Flavobacteriia</taxon>
        <taxon>Flavobacteriales</taxon>
        <taxon>Weeksellaceae</taxon>
        <taxon>Frigoriflavimonas</taxon>
    </lineage>
</organism>
<keyword evidence="2" id="KW-1185">Reference proteome</keyword>
<proteinExistence type="predicted"/>
<gene>
    <name evidence="1" type="ORF">HNQ03_002947</name>
</gene>
<comment type="caution">
    <text evidence="1">The sequence shown here is derived from an EMBL/GenBank/DDBJ whole genome shotgun (WGS) entry which is preliminary data.</text>
</comment>
<dbReference type="EMBL" id="JABSNO010000029">
    <property type="protein sequence ID" value="NRS93856.1"/>
    <property type="molecule type" value="Genomic_DNA"/>
</dbReference>
<evidence type="ECO:0000313" key="1">
    <source>
        <dbReference type="EMBL" id="NRS93856.1"/>
    </source>
</evidence>